<sequence>MRGNYQKEVLYNISFNRSEHINQWVKDNRKSECQLVIGWIEFSQIWKDADFEMGDLIYTIKTKIIFYHLFFFRPFCKAGWATLTASRATSWHPLPGSLIYLLALIKAGRTPVVKEINGVIPLSKSAIIFRCALVDAWEILDPLWL</sequence>
<dbReference type="RefSeq" id="YP_010218643.1">
    <property type="nucleotide sequence ID" value="NC_058917.1"/>
</dbReference>
<dbReference type="AlphaFoldDB" id="A0A8K1MHB2"/>
<proteinExistence type="predicted"/>
<protein>
    <submittedName>
        <fullName evidence="1">Uncharacterized protein</fullName>
    </submittedName>
</protein>
<dbReference type="GeneID" id="68665166"/>
<evidence type="ECO:0000313" key="1">
    <source>
        <dbReference type="EMBL" id="UBU98506.1"/>
    </source>
</evidence>
<gene>
    <name evidence="1" type="primary">orf145A</name>
</gene>
<reference evidence="1" key="1">
    <citation type="submission" date="2021-01" db="EMBL/GenBank/DDBJ databases">
        <authorList>
            <person name="Sun H.-H."/>
            <person name="Zhang S."/>
            <person name="Zhang Y.-J."/>
        </authorList>
    </citation>
    <scope>NUCLEOTIDE SEQUENCE</scope>
    <source>
        <strain evidence="1">CMM1</strain>
    </source>
</reference>
<keyword evidence="1" id="KW-0496">Mitochondrion</keyword>
<dbReference type="EMBL" id="MW538937">
    <property type="protein sequence ID" value="UBU98506.1"/>
    <property type="molecule type" value="Genomic_DNA"/>
</dbReference>
<organism evidence="1">
    <name type="scientific">Morchella brunnea</name>
    <dbReference type="NCBI Taxonomy" id="1174671"/>
    <lineage>
        <taxon>Eukaryota</taxon>
        <taxon>Fungi</taxon>
        <taxon>Dikarya</taxon>
        <taxon>Ascomycota</taxon>
        <taxon>Pezizomycotina</taxon>
        <taxon>Pezizomycetes</taxon>
        <taxon>Pezizales</taxon>
        <taxon>Morchellaceae</taxon>
        <taxon>Morchella</taxon>
    </lineage>
</organism>
<geneLocation type="mitochondrion" evidence="1"/>
<name>A0A8K1MHB2_9PEZI</name>
<accession>A0A8K1MHB2</accession>